<comment type="pathway">
    <text evidence="2 13">Cofactor biosynthesis; riboflavin biosynthesis; 5-amino-6-(D-ribitylamino)uracil from GTP: step 2/4.</text>
</comment>
<feature type="binding site" evidence="15">
    <location>
        <position position="211"/>
    </location>
    <ligand>
        <name>substrate</name>
    </ligand>
</feature>
<dbReference type="InterPro" id="IPR050765">
    <property type="entry name" value="Riboflavin_Biosynth_HTPR"/>
</dbReference>
<dbReference type="EC" id="1.1.1.193" evidence="13"/>
<comment type="function">
    <text evidence="1 13">Converts 2,5-diamino-6-(ribosylamino)-4(3h)-pyrimidinone 5'-phosphate into 5-amino-6-(ribosylamino)-2,4(1h,3h)-pyrimidinedione 5'-phosphate.</text>
</comment>
<evidence type="ECO:0000256" key="13">
    <source>
        <dbReference type="PIRNR" id="PIRNR006769"/>
    </source>
</evidence>
<evidence type="ECO:0000256" key="10">
    <source>
        <dbReference type="ARBA" id="ARBA00022857"/>
    </source>
</evidence>
<dbReference type="InterPro" id="IPR016193">
    <property type="entry name" value="Cytidine_deaminase-like"/>
</dbReference>
<feature type="binding site" evidence="16">
    <location>
        <position position="57"/>
    </location>
    <ligand>
        <name>Zn(2+)</name>
        <dbReference type="ChEBI" id="CHEBI:29105"/>
        <note>catalytic</note>
    </ligand>
</feature>
<dbReference type="GO" id="GO:0009231">
    <property type="term" value="P:riboflavin biosynthetic process"/>
    <property type="evidence" value="ECO:0007669"/>
    <property type="project" value="UniProtKB-UniPathway"/>
</dbReference>
<comment type="similarity">
    <text evidence="4 13">In the N-terminal section; belongs to the cytidine and deoxycytidylate deaminase family.</text>
</comment>
<keyword evidence="7 13" id="KW-0479">Metal-binding</keyword>
<sequence>MRSAGLRHPDEHFMARALQLAELGLYTTAPNPRVGCVLVRDGEIVGEGWHRRAGEAHAEILALEDAGSRARGATAYVTLEPCAHQGRTGPCAEALIAAGVARLVVGMEDPNPAVSGRGITRCREAGIEVTIGVGEAQARRLNPGFISRMSRGRPYVRLKMAMSLDGRSAMASGESQWITGDQARREVQRLRARSGAVISGVESLVQDDSRLTVREEESGLAPEQIVAQPLRVVVDSRLRMPLAASMLREAGRTLIFTRSSDDPKRTNLEAVGAEVLVQPLSEQEEESAARSGVARVDLVAMIEHLARIEQCNEVLVETGASLAGAMFKAQLVDELVLFVAPTLMGSFARPLLDLELTAMDEQQRLVIDDIRAIGKDWRIIARPVSGDD</sequence>
<accession>A0A172YKQ1</accession>
<dbReference type="PANTHER" id="PTHR38011">
    <property type="entry name" value="DIHYDROFOLATE REDUCTASE FAMILY PROTEIN (AFU_ORTHOLOGUE AFUA_8G06820)"/>
    <property type="match status" value="1"/>
</dbReference>
<dbReference type="Proteomes" id="UP000077875">
    <property type="component" value="Chromosome"/>
</dbReference>
<dbReference type="GO" id="GO:0008270">
    <property type="term" value="F:zinc ion binding"/>
    <property type="evidence" value="ECO:0007669"/>
    <property type="project" value="InterPro"/>
</dbReference>
<comment type="catalytic activity">
    <reaction evidence="13">
        <text>5-amino-6-(5-phospho-D-ribitylamino)uracil + NADP(+) = 5-amino-6-(5-phospho-D-ribosylamino)uracil + NADPH + H(+)</text>
        <dbReference type="Rhea" id="RHEA:17845"/>
        <dbReference type="ChEBI" id="CHEBI:15378"/>
        <dbReference type="ChEBI" id="CHEBI:57783"/>
        <dbReference type="ChEBI" id="CHEBI:58349"/>
        <dbReference type="ChEBI" id="CHEBI:58421"/>
        <dbReference type="ChEBI" id="CHEBI:58453"/>
        <dbReference type="EC" id="1.1.1.193"/>
    </reaction>
</comment>
<feature type="binding site" evidence="15">
    <location>
        <position position="207"/>
    </location>
    <ligand>
        <name>NADP(+)</name>
        <dbReference type="ChEBI" id="CHEBI:58349"/>
    </ligand>
</feature>
<dbReference type="GO" id="GO:0050661">
    <property type="term" value="F:NADP binding"/>
    <property type="evidence" value="ECO:0007669"/>
    <property type="project" value="InterPro"/>
</dbReference>
<evidence type="ECO:0000313" key="18">
    <source>
        <dbReference type="EMBL" id="ANF59732.1"/>
    </source>
</evidence>
<dbReference type="SUPFAM" id="SSF53597">
    <property type="entry name" value="Dihydrofolate reductase-like"/>
    <property type="match status" value="1"/>
</dbReference>
<dbReference type="STRING" id="376489.A5892_16810"/>
<comment type="cofactor">
    <cofactor evidence="13 16">
        <name>Zn(2+)</name>
        <dbReference type="ChEBI" id="CHEBI:29105"/>
    </cofactor>
    <text evidence="13 16">Binds 1 zinc ion.</text>
</comment>
<feature type="binding site" evidence="15">
    <location>
        <position position="191"/>
    </location>
    <ligand>
        <name>substrate</name>
    </ligand>
</feature>
<dbReference type="EC" id="3.5.4.26" evidence="13"/>
<keyword evidence="19" id="KW-1185">Reference proteome</keyword>
<dbReference type="PIRSF" id="PIRSF006769">
    <property type="entry name" value="RibD"/>
    <property type="match status" value="1"/>
</dbReference>
<gene>
    <name evidence="18" type="ORF">A5892_16810</name>
</gene>
<protein>
    <recommendedName>
        <fullName evidence="13">Riboflavin biosynthesis protein RibD</fullName>
    </recommendedName>
    <domain>
        <recommendedName>
            <fullName evidence="13">Diaminohydroxyphosphoribosylaminopyrimidine deaminase</fullName>
            <shortName evidence="13">DRAP deaminase</shortName>
            <ecNumber evidence="13">3.5.4.26</ecNumber>
        </recommendedName>
        <alternativeName>
            <fullName evidence="13">Riboflavin-specific deaminase</fullName>
        </alternativeName>
    </domain>
    <domain>
        <recommendedName>
            <fullName evidence="13">5-amino-6-(5-phosphoribosylamino)uracil reductase</fullName>
            <ecNumber evidence="13">1.1.1.193</ecNumber>
        </recommendedName>
        <alternativeName>
            <fullName evidence="13">HTP reductase</fullName>
        </alternativeName>
    </domain>
</protein>
<evidence type="ECO:0000256" key="5">
    <source>
        <dbReference type="ARBA" id="ARBA00007417"/>
    </source>
</evidence>
<feature type="binding site" evidence="16">
    <location>
        <position position="91"/>
    </location>
    <ligand>
        <name>Zn(2+)</name>
        <dbReference type="ChEBI" id="CHEBI:29105"/>
        <note>catalytic</note>
    </ligand>
</feature>
<evidence type="ECO:0000256" key="7">
    <source>
        <dbReference type="ARBA" id="ARBA00022723"/>
    </source>
</evidence>
<evidence type="ECO:0000256" key="2">
    <source>
        <dbReference type="ARBA" id="ARBA00004882"/>
    </source>
</evidence>
<name>A0A172YKQ1_9GAMM</name>
<dbReference type="InterPro" id="IPR011549">
    <property type="entry name" value="RibD_C"/>
</dbReference>
<comment type="pathway">
    <text evidence="3 13">Cofactor biosynthesis; riboflavin biosynthesis; 5-amino-6-(D-ribitylamino)uracil from GTP: step 3/4.</text>
</comment>
<dbReference type="InterPro" id="IPR002125">
    <property type="entry name" value="CMP_dCMP_dom"/>
</dbReference>
<evidence type="ECO:0000256" key="1">
    <source>
        <dbReference type="ARBA" id="ARBA00002151"/>
    </source>
</evidence>
<dbReference type="Pfam" id="PF01872">
    <property type="entry name" value="RibD_C"/>
    <property type="match status" value="1"/>
</dbReference>
<dbReference type="InterPro" id="IPR016192">
    <property type="entry name" value="APOBEC/CMP_deaminase_Zn-bd"/>
</dbReference>
<keyword evidence="12" id="KW-0511">Multifunctional enzyme</keyword>
<dbReference type="InterPro" id="IPR004794">
    <property type="entry name" value="Eubact_RibD"/>
</dbReference>
<dbReference type="CDD" id="cd01284">
    <property type="entry name" value="Riboflavin_deaminase-reductase"/>
    <property type="match status" value="1"/>
</dbReference>
<evidence type="ECO:0000259" key="17">
    <source>
        <dbReference type="PROSITE" id="PS51747"/>
    </source>
</evidence>
<feature type="domain" description="CMP/dCMP-type deaminase" evidence="17">
    <location>
        <begin position="8"/>
        <end position="118"/>
    </location>
</feature>
<keyword evidence="9 13" id="KW-0862">Zinc</keyword>
<dbReference type="InterPro" id="IPR002734">
    <property type="entry name" value="RibDG_C"/>
</dbReference>
<evidence type="ECO:0000256" key="15">
    <source>
        <dbReference type="PIRSR" id="PIRSR006769-2"/>
    </source>
</evidence>
<keyword evidence="11 13" id="KW-0560">Oxidoreductase</keyword>
<evidence type="ECO:0000256" key="8">
    <source>
        <dbReference type="ARBA" id="ARBA00022801"/>
    </source>
</evidence>
<organism evidence="18 19">
    <name type="scientific">Halotalea alkalilenta</name>
    <dbReference type="NCBI Taxonomy" id="376489"/>
    <lineage>
        <taxon>Bacteria</taxon>
        <taxon>Pseudomonadati</taxon>
        <taxon>Pseudomonadota</taxon>
        <taxon>Gammaproteobacteria</taxon>
        <taxon>Oceanospirillales</taxon>
        <taxon>Halomonadaceae</taxon>
        <taxon>Halotalea</taxon>
    </lineage>
</organism>
<evidence type="ECO:0000256" key="4">
    <source>
        <dbReference type="ARBA" id="ARBA00005259"/>
    </source>
</evidence>
<comment type="similarity">
    <text evidence="5 13">In the C-terminal section; belongs to the HTP reductase family.</text>
</comment>
<keyword evidence="10 13" id="KW-0521">NADP</keyword>
<feature type="binding site" evidence="15">
    <location>
        <position position="161"/>
    </location>
    <ligand>
        <name>NADP(+)</name>
        <dbReference type="ChEBI" id="CHEBI:58349"/>
    </ligand>
</feature>
<comment type="catalytic activity">
    <reaction evidence="13">
        <text>2,5-diamino-6-hydroxy-4-(5-phosphoribosylamino)-pyrimidine + H2O + H(+) = 5-amino-6-(5-phospho-D-ribosylamino)uracil + NH4(+)</text>
        <dbReference type="Rhea" id="RHEA:21868"/>
        <dbReference type="ChEBI" id="CHEBI:15377"/>
        <dbReference type="ChEBI" id="CHEBI:15378"/>
        <dbReference type="ChEBI" id="CHEBI:28938"/>
        <dbReference type="ChEBI" id="CHEBI:58453"/>
        <dbReference type="ChEBI" id="CHEBI:58614"/>
        <dbReference type="EC" id="3.5.4.26"/>
    </reaction>
</comment>
<dbReference type="EMBL" id="CP015243">
    <property type="protein sequence ID" value="ANF59732.1"/>
    <property type="molecule type" value="Genomic_DNA"/>
</dbReference>
<feature type="binding site" evidence="15">
    <location>
        <position position="177"/>
    </location>
    <ligand>
        <name>NADP(+)</name>
        <dbReference type="ChEBI" id="CHEBI:58349"/>
    </ligand>
</feature>
<feature type="binding site" evidence="15">
    <location>
        <begin position="319"/>
        <end position="325"/>
    </location>
    <ligand>
        <name>NADP(+)</name>
        <dbReference type="ChEBI" id="CHEBI:58349"/>
    </ligand>
</feature>
<dbReference type="PROSITE" id="PS51747">
    <property type="entry name" value="CYT_DCMP_DEAMINASES_2"/>
    <property type="match status" value="1"/>
</dbReference>
<evidence type="ECO:0000256" key="6">
    <source>
        <dbReference type="ARBA" id="ARBA00022619"/>
    </source>
</evidence>
<evidence type="ECO:0000256" key="14">
    <source>
        <dbReference type="PIRSR" id="PIRSR006769-1"/>
    </source>
</evidence>
<dbReference type="NCBIfam" id="TIGR00326">
    <property type="entry name" value="eubact_ribD"/>
    <property type="match status" value="1"/>
</dbReference>
<evidence type="ECO:0000256" key="11">
    <source>
        <dbReference type="ARBA" id="ARBA00023002"/>
    </source>
</evidence>
<feature type="binding site" evidence="16">
    <location>
        <position position="82"/>
    </location>
    <ligand>
        <name>Zn(2+)</name>
        <dbReference type="ChEBI" id="CHEBI:29105"/>
        <note>catalytic</note>
    </ligand>
</feature>
<feature type="binding site" evidence="15">
    <location>
        <position position="175"/>
    </location>
    <ligand>
        <name>substrate</name>
    </ligand>
</feature>
<dbReference type="Pfam" id="PF00383">
    <property type="entry name" value="dCMP_cyt_deam_1"/>
    <property type="match status" value="1"/>
</dbReference>
<keyword evidence="8 13" id="KW-0378">Hydrolase</keyword>
<dbReference type="FunFam" id="3.40.140.10:FF:000025">
    <property type="entry name" value="Riboflavin biosynthesis protein RibD"/>
    <property type="match status" value="1"/>
</dbReference>
<feature type="binding site" evidence="15">
    <location>
        <position position="214"/>
    </location>
    <ligand>
        <name>substrate</name>
    </ligand>
</feature>
<evidence type="ECO:0000256" key="12">
    <source>
        <dbReference type="ARBA" id="ARBA00023268"/>
    </source>
</evidence>
<dbReference type="PROSITE" id="PS00903">
    <property type="entry name" value="CYT_DCMP_DEAMINASES_1"/>
    <property type="match status" value="1"/>
</dbReference>
<dbReference type="GO" id="GO:0008703">
    <property type="term" value="F:5-amino-6-(5-phosphoribosylamino)uracil reductase activity"/>
    <property type="evidence" value="ECO:0007669"/>
    <property type="project" value="UniProtKB-EC"/>
</dbReference>
<dbReference type="AlphaFoldDB" id="A0A172YKQ1"/>
<dbReference type="RefSeq" id="WP_064124574.1">
    <property type="nucleotide sequence ID" value="NZ_CP015243.1"/>
</dbReference>
<dbReference type="Gene3D" id="3.40.140.10">
    <property type="entry name" value="Cytidine Deaminase, domain 2"/>
    <property type="match status" value="1"/>
</dbReference>
<reference evidence="18 19" key="1">
    <citation type="submission" date="2016-04" db="EMBL/GenBank/DDBJ databases">
        <title>Complete Genome Sequence of Halotalea alkalilenta IHB B 13600.</title>
        <authorList>
            <person name="Swarnkar M.K."/>
            <person name="Sharma A."/>
            <person name="Kaushal K."/>
            <person name="Soni R."/>
            <person name="Rana S."/>
            <person name="Singh A.K."/>
            <person name="Gulati A."/>
        </authorList>
    </citation>
    <scope>NUCLEOTIDE SEQUENCE [LARGE SCALE GENOMIC DNA]</scope>
    <source>
        <strain evidence="18 19">IHB B 13600</strain>
    </source>
</reference>
<proteinExistence type="inferred from homology"/>
<evidence type="ECO:0000256" key="3">
    <source>
        <dbReference type="ARBA" id="ARBA00004910"/>
    </source>
</evidence>
<feature type="binding site" evidence="15">
    <location>
        <position position="236"/>
    </location>
    <ligand>
        <name>NADP(+)</name>
        <dbReference type="ChEBI" id="CHEBI:58349"/>
    </ligand>
</feature>
<feature type="active site" description="Proton donor" evidence="14">
    <location>
        <position position="59"/>
    </location>
</feature>
<evidence type="ECO:0000313" key="19">
    <source>
        <dbReference type="Proteomes" id="UP000077875"/>
    </source>
</evidence>
<dbReference type="InterPro" id="IPR024072">
    <property type="entry name" value="DHFR-like_dom_sf"/>
</dbReference>
<dbReference type="UniPathway" id="UPA00275">
    <property type="reaction ID" value="UER00401"/>
</dbReference>
<dbReference type="PANTHER" id="PTHR38011:SF7">
    <property type="entry name" value="2,5-DIAMINO-6-RIBOSYLAMINO-4(3H)-PYRIMIDINONE 5'-PHOSPHATE REDUCTASE"/>
    <property type="match status" value="1"/>
</dbReference>
<dbReference type="KEGG" id="haa:A5892_16810"/>
<dbReference type="Gene3D" id="3.40.430.10">
    <property type="entry name" value="Dihydrofolate Reductase, subunit A"/>
    <property type="match status" value="1"/>
</dbReference>
<keyword evidence="6 13" id="KW-0686">Riboflavin biosynthesis</keyword>
<dbReference type="GO" id="GO:0008835">
    <property type="term" value="F:diaminohydroxyphosphoribosylaminopyrimidine deaminase activity"/>
    <property type="evidence" value="ECO:0007669"/>
    <property type="project" value="UniProtKB-EC"/>
</dbReference>
<dbReference type="SUPFAM" id="SSF53927">
    <property type="entry name" value="Cytidine deaminase-like"/>
    <property type="match status" value="1"/>
</dbReference>
<dbReference type="NCBIfam" id="TIGR00227">
    <property type="entry name" value="ribD_Cterm"/>
    <property type="match status" value="1"/>
</dbReference>
<evidence type="ECO:0000256" key="9">
    <source>
        <dbReference type="ARBA" id="ARBA00022833"/>
    </source>
</evidence>
<feature type="binding site" evidence="15">
    <location>
        <position position="317"/>
    </location>
    <ligand>
        <name>substrate</name>
    </ligand>
</feature>
<evidence type="ECO:0000256" key="16">
    <source>
        <dbReference type="PIRSR" id="PIRSR006769-3"/>
    </source>
</evidence>